<protein>
    <submittedName>
        <fullName evidence="1">DUF924 family protein</fullName>
    </submittedName>
</protein>
<accession>A0A853GXE2</accession>
<keyword evidence="2" id="KW-1185">Reference proteome</keyword>
<proteinExistence type="predicted"/>
<dbReference type="InterPro" id="IPR011990">
    <property type="entry name" value="TPR-like_helical_dom_sf"/>
</dbReference>
<dbReference type="Proteomes" id="UP000554144">
    <property type="component" value="Unassembled WGS sequence"/>
</dbReference>
<dbReference type="EMBL" id="JACCEV010000004">
    <property type="protein sequence ID" value="NYT86817.1"/>
    <property type="molecule type" value="Genomic_DNA"/>
</dbReference>
<dbReference type="InterPro" id="IPR010323">
    <property type="entry name" value="DUF924"/>
</dbReference>
<organism evidence="1 2">
    <name type="scientific">Pollutimonas harenae</name>
    <dbReference type="NCBI Taxonomy" id="657015"/>
    <lineage>
        <taxon>Bacteria</taxon>
        <taxon>Pseudomonadati</taxon>
        <taxon>Pseudomonadota</taxon>
        <taxon>Betaproteobacteria</taxon>
        <taxon>Burkholderiales</taxon>
        <taxon>Alcaligenaceae</taxon>
        <taxon>Pollutimonas</taxon>
    </lineage>
</organism>
<reference evidence="1 2" key="1">
    <citation type="submission" date="2020-07" db="EMBL/GenBank/DDBJ databases">
        <title>Taxonomic revisions and descriptions of new bacterial species based on genomic comparisons in the high-G+C-content subgroup of the family Alcaligenaceae.</title>
        <authorList>
            <person name="Szabo A."/>
            <person name="Felfoldi T."/>
        </authorList>
    </citation>
    <scope>NUCLEOTIDE SEQUENCE [LARGE SCALE GENOMIC DNA]</scope>
    <source>
        <strain evidence="1 2">DSM 25667</strain>
    </source>
</reference>
<gene>
    <name evidence="1" type="ORF">H0A62_14520</name>
</gene>
<dbReference type="Gene3D" id="1.20.58.320">
    <property type="entry name" value="TPR-like"/>
    <property type="match status" value="1"/>
</dbReference>
<dbReference type="SUPFAM" id="SSF48452">
    <property type="entry name" value="TPR-like"/>
    <property type="match status" value="1"/>
</dbReference>
<sequence length="183" mass="20733">MVMAQLQRAQALVDFWLEAGSRAWFAKNPDFDARFKQQFLSLHQTAARGELDSWMEQAVGSLALVLLLDQFPRNAFRGTPAMFVTDTQARQYARKAIDTGHIEQVTPQLSLFFCVPFIHSEDIDDQRYGVELYREFSPEGLSFAVEHCDIIARFGRFPHRNAVLGRQSTAEELLFLADGGFAG</sequence>
<dbReference type="OrthoDB" id="7593450at2"/>
<dbReference type="Gene3D" id="1.25.40.10">
    <property type="entry name" value="Tetratricopeptide repeat domain"/>
    <property type="match status" value="1"/>
</dbReference>
<comment type="caution">
    <text evidence="1">The sequence shown here is derived from an EMBL/GenBank/DDBJ whole genome shotgun (WGS) entry which is preliminary data.</text>
</comment>
<evidence type="ECO:0000313" key="1">
    <source>
        <dbReference type="EMBL" id="NYT86817.1"/>
    </source>
</evidence>
<dbReference type="Pfam" id="PF06041">
    <property type="entry name" value="DUF924"/>
    <property type="match status" value="1"/>
</dbReference>
<evidence type="ECO:0000313" key="2">
    <source>
        <dbReference type="Proteomes" id="UP000554144"/>
    </source>
</evidence>
<dbReference type="AlphaFoldDB" id="A0A853GXE2"/>
<name>A0A853GXE2_9BURK</name>